<evidence type="ECO:0000256" key="1">
    <source>
        <dbReference type="ARBA" id="ARBA00022679"/>
    </source>
</evidence>
<keyword evidence="2" id="KW-0418">Kinase</keyword>
<dbReference type="InterPro" id="IPR000577">
    <property type="entry name" value="Carb_kinase_FGGY"/>
</dbReference>
<dbReference type="InterPro" id="IPR018485">
    <property type="entry name" value="FGGY_C"/>
</dbReference>
<dbReference type="PANTHER" id="PTHR43095">
    <property type="entry name" value="SUGAR KINASE"/>
    <property type="match status" value="1"/>
</dbReference>
<dbReference type="AlphaFoldDB" id="A0A6J7DF19"/>
<gene>
    <name evidence="5" type="ORF">UFOPK3376_00701</name>
</gene>
<protein>
    <submittedName>
        <fullName evidence="5">Unannotated protein</fullName>
    </submittedName>
</protein>
<dbReference type="CDD" id="cd07805">
    <property type="entry name" value="ASKHA_NBD_FGGY_CvXK-like"/>
    <property type="match status" value="1"/>
</dbReference>
<evidence type="ECO:0000259" key="4">
    <source>
        <dbReference type="Pfam" id="PF02782"/>
    </source>
</evidence>
<evidence type="ECO:0000313" key="5">
    <source>
        <dbReference type="EMBL" id="CAB4868911.1"/>
    </source>
</evidence>
<dbReference type="PIRSF" id="PIRSF000538">
    <property type="entry name" value="GlpK"/>
    <property type="match status" value="1"/>
</dbReference>
<reference evidence="5" key="1">
    <citation type="submission" date="2020-05" db="EMBL/GenBank/DDBJ databases">
        <authorList>
            <person name="Chiriac C."/>
            <person name="Salcher M."/>
            <person name="Ghai R."/>
            <person name="Kavagutti S V."/>
        </authorList>
    </citation>
    <scope>NUCLEOTIDE SEQUENCE</scope>
</reference>
<evidence type="ECO:0000259" key="3">
    <source>
        <dbReference type="Pfam" id="PF00370"/>
    </source>
</evidence>
<dbReference type="InterPro" id="IPR018484">
    <property type="entry name" value="FGGY_N"/>
</dbReference>
<name>A0A6J7DF19_9ZZZZ</name>
<feature type="domain" description="Carbohydrate kinase FGGY N-terminal" evidence="3">
    <location>
        <begin position="5"/>
        <end position="251"/>
    </location>
</feature>
<sequence>MTGHVLAVDLGSTGIKVAVVDEVAKVRSVAGEMIPLIFLDGGGVEQDPRVWWDALGRCARRAIADSGLRGADVGVVAVTSQYTSTTAVDGGGRPLGNTVMWMDRRGSHHYRPTFTAAETERWIDVHGMVPYGNGDIGHVHVIRHEWPDAFAAAAACVEPMDLLAARLTGHVTATQNTMFPMMSVDNRTWGQTEYCDELVAMSGMLADKLPPLVPLGQPRGTVTAEASEHLGISPSAVVTGATIDSVTSAVGTGAIDQNCCGLIIGTTAVMATHLPSKRHDIEHGLTSAPSPLPNQWFLVAENGIGGKALDVFVNQFVFADDGLGHTVHDGSYAAVLEAAASVPVGSNGVMFLPWLVGSMAPGNDRSMRGGFVNLDITSTRADMARAVLEGVAMNVAWLLPYFSALAERTYDQIAFGGGGAASPLWGQILADATGVPVRRLAQSSCTNAHGAALLALYETGALALADLPQFLVTAELHEPRAADHSLLATRTHSLIDFHTRNAPFFEAFDSKGKTP</sequence>
<dbReference type="SUPFAM" id="SSF53067">
    <property type="entry name" value="Actin-like ATPase domain"/>
    <property type="match status" value="2"/>
</dbReference>
<dbReference type="EMBL" id="CAFBLP010000012">
    <property type="protein sequence ID" value="CAB4868911.1"/>
    <property type="molecule type" value="Genomic_DNA"/>
</dbReference>
<evidence type="ECO:0000256" key="2">
    <source>
        <dbReference type="ARBA" id="ARBA00022777"/>
    </source>
</evidence>
<feature type="domain" description="Carbohydrate kinase FGGY C-terminal" evidence="4">
    <location>
        <begin position="263"/>
        <end position="457"/>
    </location>
</feature>
<dbReference type="PANTHER" id="PTHR43095:SF5">
    <property type="entry name" value="XYLULOSE KINASE"/>
    <property type="match status" value="1"/>
</dbReference>
<dbReference type="Gene3D" id="3.30.420.40">
    <property type="match status" value="2"/>
</dbReference>
<proteinExistence type="predicted"/>
<accession>A0A6J7DF19</accession>
<organism evidence="5">
    <name type="scientific">freshwater metagenome</name>
    <dbReference type="NCBI Taxonomy" id="449393"/>
    <lineage>
        <taxon>unclassified sequences</taxon>
        <taxon>metagenomes</taxon>
        <taxon>ecological metagenomes</taxon>
    </lineage>
</organism>
<dbReference type="InterPro" id="IPR043129">
    <property type="entry name" value="ATPase_NBD"/>
</dbReference>
<dbReference type="Pfam" id="PF00370">
    <property type="entry name" value="FGGY_N"/>
    <property type="match status" value="1"/>
</dbReference>
<dbReference type="GO" id="GO:0016301">
    <property type="term" value="F:kinase activity"/>
    <property type="evidence" value="ECO:0007669"/>
    <property type="project" value="UniProtKB-KW"/>
</dbReference>
<dbReference type="GO" id="GO:0005975">
    <property type="term" value="P:carbohydrate metabolic process"/>
    <property type="evidence" value="ECO:0007669"/>
    <property type="project" value="InterPro"/>
</dbReference>
<keyword evidence="1" id="KW-0808">Transferase</keyword>
<dbReference type="Pfam" id="PF02782">
    <property type="entry name" value="FGGY_C"/>
    <property type="match status" value="1"/>
</dbReference>
<dbReference type="InterPro" id="IPR050406">
    <property type="entry name" value="FGGY_Carb_Kinase"/>
</dbReference>